<gene>
    <name evidence="2" type="ORF">C1SCF055_LOCUS31513</name>
</gene>
<dbReference type="PANTHER" id="PTHR47447">
    <property type="entry name" value="OS03G0856100 PROTEIN"/>
    <property type="match status" value="1"/>
</dbReference>
<organism evidence="2">
    <name type="scientific">Cladocopium goreaui</name>
    <dbReference type="NCBI Taxonomy" id="2562237"/>
    <lineage>
        <taxon>Eukaryota</taxon>
        <taxon>Sar</taxon>
        <taxon>Alveolata</taxon>
        <taxon>Dinophyceae</taxon>
        <taxon>Suessiales</taxon>
        <taxon>Symbiodiniaceae</taxon>
        <taxon>Cladocopium</taxon>
    </lineage>
</organism>
<dbReference type="Proteomes" id="UP001152797">
    <property type="component" value="Unassembled WGS sequence"/>
</dbReference>
<comment type="caution">
    <text evidence="2">The sequence shown here is derived from an EMBL/GenBank/DDBJ whole genome shotgun (WGS) entry which is preliminary data.</text>
</comment>
<sequence>MEVARVLRQVRDGQADLVDFTKLLSAYGKTQKWFATLHGLTALAASNLSPDTYAFNVAAASCHDWSWTLQLLGVLPLKRLKVDNVSCGVMMSALKKGSQASRACDLLTELQKQSIQLGVQSYNIVISAFADEARWPQALQLALSLSFRHVCALDDFARTKLLTMQRLPWRLGLTFVADGGAEAFRSALQMVGATQWTLTLDAFAQNLRSRRLEPSLGQLATLPWRTSMEELQKIPVVPGPPRDLLALLRSAAQQSAPAAALASLAALPRAVAAYGAVLGRCAEEKNWTLALALLETMQVENVQKDCLCFSSMMDATSTRVEWLRALAIFEGLKEALKDSKDLDEDLDLLGSVSIQSCSSHWPCSLQLLRSLRRSTLRPQLLSYTSLSTLLGDVGDDWRQALQVLQHAQEQRVAPNNSLLSSVAATLRVGTWRVTNELLRMATTRQVEIYTSCFNACIGVCAAPAWPQALLQLQTLASRLLASDRLTNRSLQRGPWSVALLASQLDIATMNGAASAALVAGKWHRSLEVLRAAARYGLQCDTVSKYLLMHAQSRRGASGASNGAGRGRWQIPMSILANAENRNLSDLYRAPWR</sequence>
<dbReference type="EMBL" id="CAMXCT010003702">
    <property type="protein sequence ID" value="CAI4005822.1"/>
    <property type="molecule type" value="Genomic_DNA"/>
</dbReference>
<evidence type="ECO:0000256" key="1">
    <source>
        <dbReference type="ARBA" id="ARBA00022737"/>
    </source>
</evidence>
<evidence type="ECO:0000313" key="3">
    <source>
        <dbReference type="EMBL" id="CAL4793134.1"/>
    </source>
</evidence>
<keyword evidence="1" id="KW-0677">Repeat</keyword>
<dbReference type="Gene3D" id="1.25.40.10">
    <property type="entry name" value="Tetratricopeptide repeat domain"/>
    <property type="match status" value="2"/>
</dbReference>
<reference evidence="2" key="1">
    <citation type="submission" date="2022-10" db="EMBL/GenBank/DDBJ databases">
        <authorList>
            <person name="Chen Y."/>
            <person name="Dougan E. K."/>
            <person name="Chan C."/>
            <person name="Rhodes N."/>
            <person name="Thang M."/>
        </authorList>
    </citation>
    <scope>NUCLEOTIDE SEQUENCE</scope>
</reference>
<dbReference type="PANTHER" id="PTHR47447:SF17">
    <property type="entry name" value="OS12G0638900 PROTEIN"/>
    <property type="match status" value="1"/>
</dbReference>
<evidence type="ECO:0000313" key="2">
    <source>
        <dbReference type="EMBL" id="CAI4005822.1"/>
    </source>
</evidence>
<accession>A0A9P1DC09</accession>
<dbReference type="AlphaFoldDB" id="A0A9P1DC09"/>
<keyword evidence="4" id="KW-1185">Reference proteome</keyword>
<proteinExistence type="predicted"/>
<reference evidence="3 4" key="2">
    <citation type="submission" date="2024-05" db="EMBL/GenBank/DDBJ databases">
        <authorList>
            <person name="Chen Y."/>
            <person name="Shah S."/>
            <person name="Dougan E. K."/>
            <person name="Thang M."/>
            <person name="Chan C."/>
        </authorList>
    </citation>
    <scope>NUCLEOTIDE SEQUENCE [LARGE SCALE GENOMIC DNA]</scope>
</reference>
<evidence type="ECO:0000313" key="4">
    <source>
        <dbReference type="Proteomes" id="UP001152797"/>
    </source>
</evidence>
<name>A0A9P1DC09_9DINO</name>
<dbReference type="EMBL" id="CAMXCT020003702">
    <property type="protein sequence ID" value="CAL1159197.1"/>
    <property type="molecule type" value="Genomic_DNA"/>
</dbReference>
<dbReference type="EMBL" id="CAMXCT030003702">
    <property type="protein sequence ID" value="CAL4793134.1"/>
    <property type="molecule type" value="Genomic_DNA"/>
</dbReference>
<dbReference type="InterPro" id="IPR011990">
    <property type="entry name" value="TPR-like_helical_dom_sf"/>
</dbReference>
<evidence type="ECO:0008006" key="5">
    <source>
        <dbReference type="Google" id="ProtNLM"/>
    </source>
</evidence>
<protein>
    <recommendedName>
        <fullName evidence="5">Pentatricopeptide repeat-containing protein, chloroplastic</fullName>
    </recommendedName>
</protein>